<dbReference type="RefSeq" id="WP_264487862.1">
    <property type="nucleotide sequence ID" value="NZ_JAPDDT010000005.1"/>
</dbReference>
<dbReference type="Pfam" id="PF03160">
    <property type="entry name" value="Calx-beta"/>
    <property type="match status" value="2"/>
</dbReference>
<feature type="domain" description="Calx-beta" evidence="6">
    <location>
        <begin position="809"/>
        <end position="910"/>
    </location>
</feature>
<sequence>MKKLPILLLSSSLLTSASAQDPPVASTWNYSVVDQRAGNAGLFVLETGNGPEIFCSSEAGANVWLALKHDPATGDYQIAHVSDAVSTSELVAFQPVQVTGDATPELVLAHNDGTIAIYDATTRALVSTLRPRPGMNGFIARDLDGDGSPELICSSIFDLFVYDINGQEKWRVNGAGGFRYAIGQMDADPALEIATTGGKVVDAETHTVQWDSQTEWYPLTIGDIDGDGMDEVIVRGSWDDVQVYDVDTQALKWSALTGQGIVGLSMANVDSDPEPELLAAHVLGTQAYDLSASGLAEKWMIHNNPDEMGLTHAVGQLDGDSELELVRTTRNPDAWGARLRVAGISSLSEKWVSPLLRGPFVGVCKGDVTGDGIPEYVFASAQSGGKKGGRIQMLDTNTLTLTGVSEPVLDPEAGAEIKDVSLCDIDGDGRFEVAVTGVAENAGFSGLFAEVYRFDAAQGFVKLWSAPKEFSPTDGRRIEVVDVDANGDLEVVIAGQQIDSSSSSRIFVFDYDSRTEQWRSPELPENWTGQISVAISDVDADGRVEAMLGCVGSGFQVYDLGLRTLEQTTNLPTLTCVAAHAGWPEPSRVATGFWVGTNRGEVIRYVKNAQGIYAGRGIPYYGATTIRQIIPASANSMFTVTQEDRITLYEPHGIPKWKTELLPGQISQRLAPLHTVDGWEVFSNLGFGGSIFPLDVLDVERQVSLSASGALREGESSAATVVLTRHTAGPETMVVRFSISGTATPGVDFQVTGATQAADGFWEAEIPVGEVSATVTLTLTEDALPEGEETLDLMLAWGTTYGPSSDRVARLRIADDETVVGVYFAKSRISEDPAATTGKRTKLVFLRKGDLSGKLKVPFTLDGTATNGKDFTKLKKSVTFRAGEDRVAIKVVAEGDRKTEGDEALVVTLSPASSHGAKPGAETAELTIEDAAN</sequence>
<accession>A0ABT3GJR7</accession>
<feature type="chain" id="PRO_5047530063" description="Calx-beta domain-containing protein" evidence="5">
    <location>
        <begin position="20"/>
        <end position="933"/>
    </location>
</feature>
<dbReference type="SUPFAM" id="SSF69318">
    <property type="entry name" value="Integrin alpha N-terminal domain"/>
    <property type="match status" value="1"/>
</dbReference>
<evidence type="ECO:0000256" key="1">
    <source>
        <dbReference type="ARBA" id="ARBA00022729"/>
    </source>
</evidence>
<dbReference type="Proteomes" id="UP001320876">
    <property type="component" value="Unassembled WGS sequence"/>
</dbReference>
<keyword evidence="2" id="KW-0677">Repeat</keyword>
<feature type="region of interest" description="Disordered" evidence="4">
    <location>
        <begin position="912"/>
        <end position="933"/>
    </location>
</feature>
<evidence type="ECO:0000256" key="3">
    <source>
        <dbReference type="ARBA" id="ARBA00022837"/>
    </source>
</evidence>
<keyword evidence="1 5" id="KW-0732">Signal</keyword>
<reference evidence="7 8" key="1">
    <citation type="submission" date="2022-10" db="EMBL/GenBank/DDBJ databases">
        <title>Luteolibacter arcticus strain CCTCC AB 2014275, whole genome shotgun sequencing project.</title>
        <authorList>
            <person name="Zhao G."/>
            <person name="Shen L."/>
        </authorList>
    </citation>
    <scope>NUCLEOTIDE SEQUENCE [LARGE SCALE GENOMIC DNA]</scope>
    <source>
        <strain evidence="7 8">CCTCC AB 2014275</strain>
    </source>
</reference>
<feature type="signal peptide" evidence="5">
    <location>
        <begin position="1"/>
        <end position="19"/>
    </location>
</feature>
<dbReference type="InterPro" id="IPR011047">
    <property type="entry name" value="Quinoprotein_ADH-like_sf"/>
</dbReference>
<name>A0ABT3GJR7_9BACT</name>
<dbReference type="SMART" id="SM00237">
    <property type="entry name" value="Calx_beta"/>
    <property type="match status" value="1"/>
</dbReference>
<dbReference type="PANTHER" id="PTHR44103">
    <property type="entry name" value="PROPROTEIN CONVERTASE P"/>
    <property type="match status" value="1"/>
</dbReference>
<evidence type="ECO:0000256" key="4">
    <source>
        <dbReference type="SAM" id="MobiDB-lite"/>
    </source>
</evidence>
<dbReference type="PANTHER" id="PTHR44103:SF1">
    <property type="entry name" value="PROPROTEIN CONVERTASE P"/>
    <property type="match status" value="1"/>
</dbReference>
<proteinExistence type="predicted"/>
<dbReference type="Gene3D" id="2.60.40.2030">
    <property type="match status" value="2"/>
</dbReference>
<comment type="caution">
    <text evidence="7">The sequence shown here is derived from an EMBL/GenBank/DDBJ whole genome shotgun (WGS) entry which is preliminary data.</text>
</comment>
<protein>
    <recommendedName>
        <fullName evidence="6">Calx-beta domain-containing protein</fullName>
    </recommendedName>
</protein>
<dbReference type="InterPro" id="IPR038081">
    <property type="entry name" value="CalX-like_sf"/>
</dbReference>
<evidence type="ECO:0000313" key="8">
    <source>
        <dbReference type="Proteomes" id="UP001320876"/>
    </source>
</evidence>
<dbReference type="InterPro" id="IPR003644">
    <property type="entry name" value="Calx_beta"/>
</dbReference>
<dbReference type="EMBL" id="JAPDDT010000005">
    <property type="protein sequence ID" value="MCW1923754.1"/>
    <property type="molecule type" value="Genomic_DNA"/>
</dbReference>
<evidence type="ECO:0000259" key="6">
    <source>
        <dbReference type="SMART" id="SM00237"/>
    </source>
</evidence>
<dbReference type="Gene3D" id="2.130.10.130">
    <property type="entry name" value="Integrin alpha, N-terminal"/>
    <property type="match status" value="1"/>
</dbReference>
<organism evidence="7 8">
    <name type="scientific">Luteolibacter arcticus</name>
    <dbReference type="NCBI Taxonomy" id="1581411"/>
    <lineage>
        <taxon>Bacteria</taxon>
        <taxon>Pseudomonadati</taxon>
        <taxon>Verrucomicrobiota</taxon>
        <taxon>Verrucomicrobiia</taxon>
        <taxon>Verrucomicrobiales</taxon>
        <taxon>Verrucomicrobiaceae</taxon>
        <taxon>Luteolibacter</taxon>
    </lineage>
</organism>
<gene>
    <name evidence="7" type="ORF">OKA05_14400</name>
</gene>
<dbReference type="InterPro" id="IPR028994">
    <property type="entry name" value="Integrin_alpha_N"/>
</dbReference>
<keyword evidence="8" id="KW-1185">Reference proteome</keyword>
<dbReference type="SUPFAM" id="SSF50998">
    <property type="entry name" value="Quinoprotein alcohol dehydrogenase-like"/>
    <property type="match status" value="1"/>
</dbReference>
<evidence type="ECO:0000256" key="5">
    <source>
        <dbReference type="SAM" id="SignalP"/>
    </source>
</evidence>
<evidence type="ECO:0000256" key="2">
    <source>
        <dbReference type="ARBA" id="ARBA00022737"/>
    </source>
</evidence>
<dbReference type="SUPFAM" id="SSF141072">
    <property type="entry name" value="CalX-like"/>
    <property type="match status" value="2"/>
</dbReference>
<keyword evidence="3" id="KW-0106">Calcium</keyword>
<evidence type="ECO:0000313" key="7">
    <source>
        <dbReference type="EMBL" id="MCW1923754.1"/>
    </source>
</evidence>